<dbReference type="PANTHER" id="PTHR30336:SF4">
    <property type="entry name" value="ENVELOPE BIOGENESIS FACTOR ELYC"/>
    <property type="match status" value="1"/>
</dbReference>
<feature type="transmembrane region" description="Helical" evidence="1">
    <location>
        <begin position="83"/>
        <end position="104"/>
    </location>
</feature>
<gene>
    <name evidence="3" type="ORF">EDD26_2690</name>
</gene>
<organism evidence="3 4">
    <name type="scientific">Agrococcus jenensis</name>
    <dbReference type="NCBI Taxonomy" id="46353"/>
    <lineage>
        <taxon>Bacteria</taxon>
        <taxon>Bacillati</taxon>
        <taxon>Actinomycetota</taxon>
        <taxon>Actinomycetes</taxon>
        <taxon>Micrococcales</taxon>
        <taxon>Microbacteriaceae</taxon>
        <taxon>Agrococcus</taxon>
    </lineage>
</organism>
<accession>A0A3N2AWD7</accession>
<dbReference type="PANTHER" id="PTHR30336">
    <property type="entry name" value="INNER MEMBRANE PROTEIN, PROBABLE PERMEASE"/>
    <property type="match status" value="1"/>
</dbReference>
<feature type="transmembrane region" description="Helical" evidence="1">
    <location>
        <begin position="46"/>
        <end position="71"/>
    </location>
</feature>
<keyword evidence="4" id="KW-1185">Reference proteome</keyword>
<dbReference type="GO" id="GO:0000270">
    <property type="term" value="P:peptidoglycan metabolic process"/>
    <property type="evidence" value="ECO:0007669"/>
    <property type="project" value="TreeGrafter"/>
</dbReference>
<keyword evidence="1" id="KW-1133">Transmembrane helix</keyword>
<feature type="domain" description="DUF218" evidence="2">
    <location>
        <begin position="149"/>
        <end position="290"/>
    </location>
</feature>
<evidence type="ECO:0000313" key="3">
    <source>
        <dbReference type="EMBL" id="ROR67280.1"/>
    </source>
</evidence>
<comment type="caution">
    <text evidence="3">The sequence shown here is derived from an EMBL/GenBank/DDBJ whole genome shotgun (WGS) entry which is preliminary data.</text>
</comment>
<dbReference type="InterPro" id="IPR014729">
    <property type="entry name" value="Rossmann-like_a/b/a_fold"/>
</dbReference>
<dbReference type="EMBL" id="RKHJ01000001">
    <property type="protein sequence ID" value="ROR67280.1"/>
    <property type="molecule type" value="Genomic_DNA"/>
</dbReference>
<protein>
    <submittedName>
        <fullName evidence="3">Uncharacterized SAM-binding protein YcdF (DUF218 family)</fullName>
    </submittedName>
</protein>
<sequence>MRRRMRVLAPALWAALVVATGALLAARLLQRPVAEWLDVPLEHGGWALLVTVAAIATLGLGGASLWHALMLPRLVRVRRVDRLIAALGAGMAALAAAIVVAGALDPVLARAALLVALPLWAAGVGTAVLVVAMLVHARAARTPPPPGTVLILGAGLRGREVGPLLRRRVQRGAEVWRDAVAQRPDARIVVSGGQGADEVRSEASAMAEHLERQLGVPASAIDLEDASTTTRENLRLSRPLVTAPGRAPLAVVTSEYHAYRTAGLLAEAGIDGTVIGAWTRPSYRPGAIVREALAIAADLRWWCLAAAIALEALAVWALVVTQQAGP</sequence>
<dbReference type="InterPro" id="IPR051599">
    <property type="entry name" value="Cell_Envelope_Assoc"/>
</dbReference>
<proteinExistence type="predicted"/>
<dbReference type="AlphaFoldDB" id="A0A3N2AWD7"/>
<feature type="transmembrane region" description="Helical" evidence="1">
    <location>
        <begin position="110"/>
        <end position="135"/>
    </location>
</feature>
<evidence type="ECO:0000256" key="1">
    <source>
        <dbReference type="SAM" id="Phobius"/>
    </source>
</evidence>
<evidence type="ECO:0000259" key="2">
    <source>
        <dbReference type="Pfam" id="PF02698"/>
    </source>
</evidence>
<dbReference type="CDD" id="cd06259">
    <property type="entry name" value="YdcF-like"/>
    <property type="match status" value="1"/>
</dbReference>
<dbReference type="RefSeq" id="WP_245990116.1">
    <property type="nucleotide sequence ID" value="NZ_RKHJ01000001.1"/>
</dbReference>
<dbReference type="GO" id="GO:0005886">
    <property type="term" value="C:plasma membrane"/>
    <property type="evidence" value="ECO:0007669"/>
    <property type="project" value="TreeGrafter"/>
</dbReference>
<keyword evidence="1" id="KW-0812">Transmembrane</keyword>
<name>A0A3N2AWD7_9MICO</name>
<dbReference type="Proteomes" id="UP000275456">
    <property type="component" value="Unassembled WGS sequence"/>
</dbReference>
<keyword evidence="1" id="KW-0472">Membrane</keyword>
<feature type="transmembrane region" description="Helical" evidence="1">
    <location>
        <begin position="299"/>
        <end position="319"/>
    </location>
</feature>
<reference evidence="3 4" key="1">
    <citation type="submission" date="2018-11" db="EMBL/GenBank/DDBJ databases">
        <title>Sequencing the genomes of 1000 actinobacteria strains.</title>
        <authorList>
            <person name="Klenk H.-P."/>
        </authorList>
    </citation>
    <scope>NUCLEOTIDE SEQUENCE [LARGE SCALE GENOMIC DNA]</scope>
    <source>
        <strain evidence="3 4">DSM 9580</strain>
    </source>
</reference>
<dbReference type="Pfam" id="PF02698">
    <property type="entry name" value="DUF218"/>
    <property type="match status" value="1"/>
</dbReference>
<dbReference type="GO" id="GO:0043164">
    <property type="term" value="P:Gram-negative-bacterium-type cell wall biogenesis"/>
    <property type="evidence" value="ECO:0007669"/>
    <property type="project" value="TreeGrafter"/>
</dbReference>
<dbReference type="Gene3D" id="3.40.50.620">
    <property type="entry name" value="HUPs"/>
    <property type="match status" value="1"/>
</dbReference>
<dbReference type="InterPro" id="IPR003848">
    <property type="entry name" value="DUF218"/>
</dbReference>
<evidence type="ECO:0000313" key="4">
    <source>
        <dbReference type="Proteomes" id="UP000275456"/>
    </source>
</evidence>